<dbReference type="GO" id="GO:0006506">
    <property type="term" value="P:GPI anchor biosynthetic process"/>
    <property type="evidence" value="ECO:0007669"/>
    <property type="project" value="TreeGrafter"/>
</dbReference>
<reference evidence="2" key="1">
    <citation type="submission" date="2022-07" db="EMBL/GenBank/DDBJ databases">
        <title>Enhanced cultured diversity of the mouse gut microbiota enables custom-made synthetic communities.</title>
        <authorList>
            <person name="Afrizal A."/>
        </authorList>
    </citation>
    <scope>NUCLEOTIDE SEQUENCE</scope>
    <source>
        <strain evidence="2">DSM 29186</strain>
    </source>
</reference>
<keyword evidence="2" id="KW-0255">Endonuclease</keyword>
<keyword evidence="2" id="KW-0540">Nuclease</keyword>
<dbReference type="InterPro" id="IPR051916">
    <property type="entry name" value="GPI-anchor_lipid_remodeler"/>
</dbReference>
<dbReference type="Gene3D" id="3.60.10.10">
    <property type="entry name" value="Endonuclease/exonuclease/phosphatase"/>
    <property type="match status" value="1"/>
</dbReference>
<evidence type="ECO:0000259" key="1">
    <source>
        <dbReference type="Pfam" id="PF03372"/>
    </source>
</evidence>
<gene>
    <name evidence="2" type="ORF">NSA58_17930</name>
</gene>
<accession>A0A9X2MBV4</accession>
<dbReference type="InterPro" id="IPR005135">
    <property type="entry name" value="Endo/exonuclease/phosphatase"/>
</dbReference>
<sequence length="203" mass="23818">MKLICYNIHKGTDEFRRVTLFQLIDYLKSLDCDVICLQEVLYYQFKLMKKLLKMDGVFGLHVNNKKMKFGICILSKNKIARSEHVLLSSKKEQRGLLSIDIGDEIFINTHLGLDNDERKTQISEILDFAKMQKKNIVICGDFNEKNISLVSYKDVAQYLCKDFYPTFKISRIDYVFVSKIINIKSYEVDEVFYSDHFPIIVEI</sequence>
<dbReference type="InterPro" id="IPR036691">
    <property type="entry name" value="Endo/exonu/phosph_ase_sf"/>
</dbReference>
<dbReference type="RefSeq" id="WP_074078813.1">
    <property type="nucleotide sequence ID" value="NZ_JANKBY010000366.1"/>
</dbReference>
<feature type="domain" description="Endonuclease/exonuclease/phosphatase" evidence="1">
    <location>
        <begin position="6"/>
        <end position="196"/>
    </location>
</feature>
<proteinExistence type="predicted"/>
<keyword evidence="2" id="KW-0378">Hydrolase</keyword>
<protein>
    <submittedName>
        <fullName evidence="2">Endonuclease/exonuclease/phosphatase family protein</fullName>
    </submittedName>
</protein>
<dbReference type="PANTHER" id="PTHR14859:SF1">
    <property type="entry name" value="PGAP2-INTERACTING PROTEIN"/>
    <property type="match status" value="1"/>
</dbReference>
<dbReference type="SUPFAM" id="SSF56219">
    <property type="entry name" value="DNase I-like"/>
    <property type="match status" value="1"/>
</dbReference>
<dbReference type="AlphaFoldDB" id="A0A9X2MBV4"/>
<keyword evidence="3" id="KW-1185">Reference proteome</keyword>
<dbReference type="GO" id="GO:0004519">
    <property type="term" value="F:endonuclease activity"/>
    <property type="evidence" value="ECO:0007669"/>
    <property type="project" value="UniProtKB-KW"/>
</dbReference>
<evidence type="ECO:0000313" key="2">
    <source>
        <dbReference type="EMBL" id="MCR1824662.1"/>
    </source>
</evidence>
<organism evidence="2 3">
    <name type="scientific">Terrisporobacter muris</name>
    <dbReference type="NCBI Taxonomy" id="2963284"/>
    <lineage>
        <taxon>Bacteria</taxon>
        <taxon>Bacillati</taxon>
        <taxon>Bacillota</taxon>
        <taxon>Clostridia</taxon>
        <taxon>Peptostreptococcales</taxon>
        <taxon>Peptostreptococcaceae</taxon>
        <taxon>Terrisporobacter</taxon>
    </lineage>
</organism>
<name>A0A9X2MBV4_9FIRM</name>
<dbReference type="GO" id="GO:0016020">
    <property type="term" value="C:membrane"/>
    <property type="evidence" value="ECO:0007669"/>
    <property type="project" value="GOC"/>
</dbReference>
<evidence type="ECO:0000313" key="3">
    <source>
        <dbReference type="Proteomes" id="UP001140817"/>
    </source>
</evidence>
<dbReference type="PANTHER" id="PTHR14859">
    <property type="entry name" value="CALCOFLUOR WHITE HYPERSENSITIVE PROTEIN PRECURSOR"/>
    <property type="match status" value="1"/>
</dbReference>
<dbReference type="EMBL" id="JANKBY010000366">
    <property type="protein sequence ID" value="MCR1824662.1"/>
    <property type="molecule type" value="Genomic_DNA"/>
</dbReference>
<comment type="caution">
    <text evidence="2">The sequence shown here is derived from an EMBL/GenBank/DDBJ whole genome shotgun (WGS) entry which is preliminary data.</text>
</comment>
<dbReference type="Proteomes" id="UP001140817">
    <property type="component" value="Unassembled WGS sequence"/>
</dbReference>
<dbReference type="Pfam" id="PF03372">
    <property type="entry name" value="Exo_endo_phos"/>
    <property type="match status" value="1"/>
</dbReference>